<protein>
    <submittedName>
        <fullName evidence="1">Uncharacterized protein</fullName>
    </submittedName>
</protein>
<evidence type="ECO:0000313" key="2">
    <source>
        <dbReference type="Proteomes" id="UP000053676"/>
    </source>
</evidence>
<name>W2TN78_NECAM</name>
<dbReference type="EMBL" id="KI658422">
    <property type="protein sequence ID" value="ETN82586.1"/>
    <property type="molecule type" value="Genomic_DNA"/>
</dbReference>
<gene>
    <name evidence="1" type="ORF">NECAME_07878</name>
</gene>
<dbReference type="KEGG" id="nai:NECAME_07878"/>
<reference evidence="2" key="1">
    <citation type="journal article" date="2014" name="Nat. Genet.">
        <title>Genome of the human hookworm Necator americanus.</title>
        <authorList>
            <person name="Tang Y.T."/>
            <person name="Gao X."/>
            <person name="Rosa B.A."/>
            <person name="Abubucker S."/>
            <person name="Hallsworth-Pepin K."/>
            <person name="Martin J."/>
            <person name="Tyagi R."/>
            <person name="Heizer E."/>
            <person name="Zhang X."/>
            <person name="Bhonagiri-Palsikar V."/>
            <person name="Minx P."/>
            <person name="Warren W.C."/>
            <person name="Wang Q."/>
            <person name="Zhan B."/>
            <person name="Hotez P.J."/>
            <person name="Sternberg P.W."/>
            <person name="Dougall A."/>
            <person name="Gaze S.T."/>
            <person name="Mulvenna J."/>
            <person name="Sotillo J."/>
            <person name="Ranganathan S."/>
            <person name="Rabelo E.M."/>
            <person name="Wilson R.K."/>
            <person name="Felgner P.L."/>
            <person name="Bethony J."/>
            <person name="Hawdon J.M."/>
            <person name="Gasser R.B."/>
            <person name="Loukas A."/>
            <person name="Mitreva M."/>
        </authorList>
    </citation>
    <scope>NUCLEOTIDE SEQUENCE [LARGE SCALE GENOMIC DNA]</scope>
</reference>
<sequence length="73" mass="8212">MDSNYNDNNKHTYYLLVLASPEESERSAHPSMRQLSDLAVPLPGPNECTASSFAASFLYHSIFNGESIRYRIS</sequence>
<dbReference type="Proteomes" id="UP000053676">
    <property type="component" value="Unassembled WGS sequence"/>
</dbReference>
<keyword evidence="2" id="KW-1185">Reference proteome</keyword>
<proteinExistence type="predicted"/>
<accession>W2TN78</accession>
<organism evidence="1 2">
    <name type="scientific">Necator americanus</name>
    <name type="common">Human hookworm</name>
    <dbReference type="NCBI Taxonomy" id="51031"/>
    <lineage>
        <taxon>Eukaryota</taxon>
        <taxon>Metazoa</taxon>
        <taxon>Ecdysozoa</taxon>
        <taxon>Nematoda</taxon>
        <taxon>Chromadorea</taxon>
        <taxon>Rhabditida</taxon>
        <taxon>Rhabditina</taxon>
        <taxon>Rhabditomorpha</taxon>
        <taxon>Strongyloidea</taxon>
        <taxon>Ancylostomatidae</taxon>
        <taxon>Bunostominae</taxon>
        <taxon>Necator</taxon>
    </lineage>
</organism>
<dbReference type="AlphaFoldDB" id="W2TN78"/>
<evidence type="ECO:0000313" key="1">
    <source>
        <dbReference type="EMBL" id="ETN82586.1"/>
    </source>
</evidence>